<dbReference type="RefSeq" id="WP_109952761.1">
    <property type="nucleotide sequence ID" value="NZ_CP029551.1"/>
</dbReference>
<dbReference type="SMART" id="SM00448">
    <property type="entry name" value="REC"/>
    <property type="match status" value="1"/>
</dbReference>
<dbReference type="Pfam" id="PF00072">
    <property type="entry name" value="Response_reg"/>
    <property type="match status" value="1"/>
</dbReference>
<evidence type="ECO:0000259" key="5">
    <source>
        <dbReference type="PROSITE" id="PS50110"/>
    </source>
</evidence>
<dbReference type="InterPro" id="IPR050595">
    <property type="entry name" value="Bact_response_regulator"/>
</dbReference>
<dbReference type="PANTHER" id="PTHR44591:SF3">
    <property type="entry name" value="RESPONSE REGULATORY DOMAIN-CONTAINING PROTEIN"/>
    <property type="match status" value="1"/>
</dbReference>
<dbReference type="PANTHER" id="PTHR44591">
    <property type="entry name" value="STRESS RESPONSE REGULATOR PROTEIN 1"/>
    <property type="match status" value="1"/>
</dbReference>
<evidence type="ECO:0000256" key="1">
    <source>
        <dbReference type="ARBA" id="ARBA00022553"/>
    </source>
</evidence>
<gene>
    <name evidence="6" type="ORF">DK427_19815</name>
</gene>
<dbReference type="OrthoDB" id="9784719at2"/>
<dbReference type="AlphaFoldDB" id="A0A2U8VVG0"/>
<protein>
    <submittedName>
        <fullName evidence="6">Response regulator</fullName>
    </submittedName>
</protein>
<evidence type="ECO:0000313" key="6">
    <source>
        <dbReference type="EMBL" id="AWN37695.1"/>
    </source>
</evidence>
<feature type="domain" description="Response regulatory" evidence="5">
    <location>
        <begin position="11"/>
        <end position="124"/>
    </location>
</feature>
<dbReference type="Gene3D" id="3.40.50.2300">
    <property type="match status" value="1"/>
</dbReference>
<dbReference type="GO" id="GO:0000160">
    <property type="term" value="P:phosphorelay signal transduction system"/>
    <property type="evidence" value="ECO:0007669"/>
    <property type="project" value="InterPro"/>
</dbReference>
<dbReference type="KEGG" id="meti:DK427_19815"/>
<evidence type="ECO:0000256" key="4">
    <source>
        <dbReference type="PROSITE-ProRule" id="PRU00169"/>
    </source>
</evidence>
<sequence>MNSSAASPPVVALVAEDEALLRMEAADTLEEAGFKVLEVTSADAAMRHLEGTGGIDLLFTDVNMPGELNGLDLARAVADRWPAITIIVCSGATRPQPGELPPRARFIDKPYSPGLVKKVLRELRAA</sequence>
<reference evidence="6 7" key="1">
    <citation type="submission" date="2018-05" db="EMBL/GenBank/DDBJ databases">
        <title>Complete Genome Sequence of Methylobacterium sp. 17Sr1-43.</title>
        <authorList>
            <person name="Srinivasan S."/>
        </authorList>
    </citation>
    <scope>NUCLEOTIDE SEQUENCE [LARGE SCALE GENOMIC DNA]</scope>
    <source>
        <strain evidence="6 7">17Sr1-43</strain>
    </source>
</reference>
<evidence type="ECO:0000256" key="2">
    <source>
        <dbReference type="ARBA" id="ARBA00023015"/>
    </source>
</evidence>
<keyword evidence="3" id="KW-0804">Transcription</keyword>
<evidence type="ECO:0000313" key="7">
    <source>
        <dbReference type="Proteomes" id="UP000246058"/>
    </source>
</evidence>
<keyword evidence="1 4" id="KW-0597">Phosphoprotein</keyword>
<evidence type="ECO:0000256" key="3">
    <source>
        <dbReference type="ARBA" id="ARBA00023163"/>
    </source>
</evidence>
<feature type="modified residue" description="4-aspartylphosphate" evidence="4">
    <location>
        <position position="61"/>
    </location>
</feature>
<accession>A0A2U8VVG0</accession>
<keyword evidence="7" id="KW-1185">Reference proteome</keyword>
<keyword evidence="2" id="KW-0805">Transcription regulation</keyword>
<dbReference type="Proteomes" id="UP000246058">
    <property type="component" value="Chromosome"/>
</dbReference>
<dbReference type="InterPro" id="IPR001789">
    <property type="entry name" value="Sig_transdc_resp-reg_receiver"/>
</dbReference>
<dbReference type="EMBL" id="CP029551">
    <property type="protein sequence ID" value="AWN37695.1"/>
    <property type="molecule type" value="Genomic_DNA"/>
</dbReference>
<organism evidence="6 7">
    <name type="scientific">Methylobacterium radiodurans</name>
    <dbReference type="NCBI Taxonomy" id="2202828"/>
    <lineage>
        <taxon>Bacteria</taxon>
        <taxon>Pseudomonadati</taxon>
        <taxon>Pseudomonadota</taxon>
        <taxon>Alphaproteobacteria</taxon>
        <taxon>Hyphomicrobiales</taxon>
        <taxon>Methylobacteriaceae</taxon>
        <taxon>Methylobacterium</taxon>
    </lineage>
</organism>
<name>A0A2U8VVG0_9HYPH</name>
<proteinExistence type="predicted"/>
<dbReference type="SUPFAM" id="SSF52172">
    <property type="entry name" value="CheY-like"/>
    <property type="match status" value="1"/>
</dbReference>
<dbReference type="PROSITE" id="PS50110">
    <property type="entry name" value="RESPONSE_REGULATORY"/>
    <property type="match status" value="1"/>
</dbReference>
<dbReference type="InterPro" id="IPR011006">
    <property type="entry name" value="CheY-like_superfamily"/>
</dbReference>